<evidence type="ECO:0000256" key="2">
    <source>
        <dbReference type="ARBA" id="ARBA00007898"/>
    </source>
</evidence>
<name>A0A6C0GSA2_9BACT</name>
<dbReference type="SUPFAM" id="SSF56601">
    <property type="entry name" value="beta-lactamase/transpeptidase-like"/>
    <property type="match status" value="1"/>
</dbReference>
<evidence type="ECO:0000256" key="3">
    <source>
        <dbReference type="ARBA" id="ARBA00012865"/>
    </source>
</evidence>
<comment type="similarity">
    <text evidence="2">Belongs to the class-D beta-lactamase family.</text>
</comment>
<evidence type="ECO:0000256" key="6">
    <source>
        <dbReference type="ARBA" id="ARBA00023251"/>
    </source>
</evidence>
<dbReference type="InterPro" id="IPR050515">
    <property type="entry name" value="Beta-lactam/transpept"/>
</dbReference>
<dbReference type="GO" id="GO:0008800">
    <property type="term" value="F:beta-lactamase activity"/>
    <property type="evidence" value="ECO:0007669"/>
    <property type="project" value="UniProtKB-EC"/>
</dbReference>
<sequence>MKIIAFVFLLFTFPTICLGQIDLQKPFQDCQLKGSITLYDYKNKKWTYSDEADSRKETLPASTFKIIHSLIALETGVVKDEFEVIKWVGQTDTVLYGYRPDIYKDMNMKEAFELSAGWVYIEFAKRIDRKQYVKYLQQCGYGNHNLTEPDFDFWNFGSFGISPVNQINFLRDLYEEKLPFSNRNQQIVKRIMQAEQTNSYTIYAKTGWTRFNGMDVGWWVGYVERKDNVYFFSTRVSKLRSTPHPNFGPCRKEITKAVLNQMGILDK</sequence>
<dbReference type="PANTHER" id="PTHR30627">
    <property type="entry name" value="PEPTIDOGLYCAN D,D-TRANSPEPTIDASE"/>
    <property type="match status" value="1"/>
</dbReference>
<evidence type="ECO:0000256" key="4">
    <source>
        <dbReference type="ARBA" id="ARBA00022729"/>
    </source>
</evidence>
<dbReference type="KEGG" id="rhoz:GXP67_32030"/>
<dbReference type="AlphaFoldDB" id="A0A6C0GSA2"/>
<reference evidence="8 9" key="1">
    <citation type="submission" date="2020-01" db="EMBL/GenBank/DDBJ databases">
        <authorList>
            <person name="Kim M.K."/>
        </authorList>
    </citation>
    <scope>NUCLEOTIDE SEQUENCE [LARGE SCALE GENOMIC DNA]</scope>
    <source>
        <strain evidence="8 9">172606-1</strain>
    </source>
</reference>
<dbReference type="InterPro" id="IPR012338">
    <property type="entry name" value="Beta-lactam/transpept-like"/>
</dbReference>
<dbReference type="GO" id="GO:0046677">
    <property type="term" value="P:response to antibiotic"/>
    <property type="evidence" value="ECO:0007669"/>
    <property type="project" value="UniProtKB-KW"/>
</dbReference>
<feature type="domain" description="Penicillin-binding protein transpeptidase" evidence="7">
    <location>
        <begin position="54"/>
        <end position="237"/>
    </location>
</feature>
<keyword evidence="4" id="KW-0732">Signal</keyword>
<dbReference type="GO" id="GO:0071555">
    <property type="term" value="P:cell wall organization"/>
    <property type="evidence" value="ECO:0007669"/>
    <property type="project" value="TreeGrafter"/>
</dbReference>
<dbReference type="Gene3D" id="3.40.710.10">
    <property type="entry name" value="DD-peptidase/beta-lactamase superfamily"/>
    <property type="match status" value="1"/>
</dbReference>
<comment type="catalytic activity">
    <reaction evidence="1">
        <text>a beta-lactam + H2O = a substituted beta-amino acid</text>
        <dbReference type="Rhea" id="RHEA:20401"/>
        <dbReference type="ChEBI" id="CHEBI:15377"/>
        <dbReference type="ChEBI" id="CHEBI:35627"/>
        <dbReference type="ChEBI" id="CHEBI:140347"/>
        <dbReference type="EC" id="3.5.2.6"/>
    </reaction>
</comment>
<dbReference type="Proteomes" id="UP000480178">
    <property type="component" value="Chromosome"/>
</dbReference>
<evidence type="ECO:0000313" key="8">
    <source>
        <dbReference type="EMBL" id="QHT70949.1"/>
    </source>
</evidence>
<dbReference type="EC" id="3.5.2.6" evidence="3"/>
<dbReference type="InterPro" id="IPR001460">
    <property type="entry name" value="PCN-bd_Tpept"/>
</dbReference>
<keyword evidence="9" id="KW-1185">Reference proteome</keyword>
<evidence type="ECO:0000256" key="1">
    <source>
        <dbReference type="ARBA" id="ARBA00001526"/>
    </source>
</evidence>
<organism evidence="8 9">
    <name type="scientific">Rhodocytophaga rosea</name>
    <dbReference type="NCBI Taxonomy" id="2704465"/>
    <lineage>
        <taxon>Bacteria</taxon>
        <taxon>Pseudomonadati</taxon>
        <taxon>Bacteroidota</taxon>
        <taxon>Cytophagia</taxon>
        <taxon>Cytophagales</taxon>
        <taxon>Rhodocytophagaceae</taxon>
        <taxon>Rhodocytophaga</taxon>
    </lineage>
</organism>
<dbReference type="Pfam" id="PF00905">
    <property type="entry name" value="Transpeptidase"/>
    <property type="match status" value="1"/>
</dbReference>
<evidence type="ECO:0000313" key="9">
    <source>
        <dbReference type="Proteomes" id="UP000480178"/>
    </source>
</evidence>
<keyword evidence="6" id="KW-0046">Antibiotic resistance</keyword>
<evidence type="ECO:0000259" key="7">
    <source>
        <dbReference type="Pfam" id="PF00905"/>
    </source>
</evidence>
<protein>
    <recommendedName>
        <fullName evidence="3">beta-lactamase</fullName>
        <ecNumber evidence="3">3.5.2.6</ecNumber>
    </recommendedName>
</protein>
<proteinExistence type="inferred from homology"/>
<gene>
    <name evidence="8" type="ORF">GXP67_32030</name>
</gene>
<accession>A0A6C0GSA2</accession>
<dbReference type="EMBL" id="CP048222">
    <property type="protein sequence ID" value="QHT70949.1"/>
    <property type="molecule type" value="Genomic_DNA"/>
</dbReference>
<keyword evidence="5" id="KW-0378">Hydrolase</keyword>
<dbReference type="GO" id="GO:0008658">
    <property type="term" value="F:penicillin binding"/>
    <property type="evidence" value="ECO:0007669"/>
    <property type="project" value="InterPro"/>
</dbReference>
<evidence type="ECO:0000256" key="5">
    <source>
        <dbReference type="ARBA" id="ARBA00022801"/>
    </source>
</evidence>
<dbReference type="RefSeq" id="WP_162446892.1">
    <property type="nucleotide sequence ID" value="NZ_CP048222.1"/>
</dbReference>
<dbReference type="GO" id="GO:0005886">
    <property type="term" value="C:plasma membrane"/>
    <property type="evidence" value="ECO:0007669"/>
    <property type="project" value="TreeGrafter"/>
</dbReference>
<dbReference type="PANTHER" id="PTHR30627:SF6">
    <property type="entry name" value="BETA-LACTAMASE YBXI-RELATED"/>
    <property type="match status" value="1"/>
</dbReference>